<reference evidence="5" key="1">
    <citation type="journal article" date="2020" name="Nat. Commun.">
        <title>Genome assembly of wild tea tree DASZ reveals pedigree and selection history of tea varieties.</title>
        <authorList>
            <person name="Zhang W."/>
            <person name="Zhang Y."/>
            <person name="Qiu H."/>
            <person name="Guo Y."/>
            <person name="Wan H."/>
            <person name="Zhang X."/>
            <person name="Scossa F."/>
            <person name="Alseekh S."/>
            <person name="Zhang Q."/>
            <person name="Wang P."/>
            <person name="Xu L."/>
            <person name="Schmidt M.H."/>
            <person name="Jia X."/>
            <person name="Li D."/>
            <person name="Zhu A."/>
            <person name="Guo F."/>
            <person name="Chen W."/>
            <person name="Ni D."/>
            <person name="Usadel B."/>
            <person name="Fernie A.R."/>
            <person name="Wen W."/>
        </authorList>
    </citation>
    <scope>NUCLEOTIDE SEQUENCE [LARGE SCALE GENOMIC DNA]</scope>
    <source>
        <strain evidence="5">cv. G240</strain>
    </source>
</reference>
<reference evidence="4 5" key="2">
    <citation type="submission" date="2020-07" db="EMBL/GenBank/DDBJ databases">
        <title>Genome assembly of wild tea tree DASZ reveals pedigree and selection history of tea varieties.</title>
        <authorList>
            <person name="Zhang W."/>
        </authorList>
    </citation>
    <scope>NUCLEOTIDE SEQUENCE [LARGE SCALE GENOMIC DNA]</scope>
    <source>
        <strain evidence="5">cv. G240</strain>
        <tissue evidence="4">Leaf</tissue>
    </source>
</reference>
<keyword evidence="5" id="KW-1185">Reference proteome</keyword>
<dbReference type="Gene3D" id="3.80.10.10">
    <property type="entry name" value="Ribonuclease Inhibitor"/>
    <property type="match status" value="4"/>
</dbReference>
<gene>
    <name evidence="4" type="ORF">HYC85_021302</name>
</gene>
<keyword evidence="1" id="KW-0343">GTPase activation</keyword>
<dbReference type="Pfam" id="PF13516">
    <property type="entry name" value="LRR_6"/>
    <property type="match status" value="10"/>
</dbReference>
<evidence type="ECO:0000256" key="2">
    <source>
        <dbReference type="ARBA" id="ARBA00022614"/>
    </source>
</evidence>
<dbReference type="PANTHER" id="PTHR24113:SF12">
    <property type="entry name" value="RAN GTPASE-ACTIVATING PROTEIN 1"/>
    <property type="match status" value="1"/>
</dbReference>
<proteinExistence type="predicted"/>
<comment type="caution">
    <text evidence="4">The sequence shown here is derived from an EMBL/GenBank/DDBJ whole genome shotgun (WGS) entry which is preliminary data.</text>
</comment>
<dbReference type="SMART" id="SM00368">
    <property type="entry name" value="LRR_RI"/>
    <property type="match status" value="12"/>
</dbReference>
<dbReference type="EMBL" id="JACBKZ010000010">
    <property type="protein sequence ID" value="KAF5940135.1"/>
    <property type="molecule type" value="Genomic_DNA"/>
</dbReference>
<dbReference type="SUPFAM" id="SSF52047">
    <property type="entry name" value="RNI-like"/>
    <property type="match status" value="2"/>
</dbReference>
<evidence type="ECO:0000256" key="1">
    <source>
        <dbReference type="ARBA" id="ARBA00022468"/>
    </source>
</evidence>
<dbReference type="Proteomes" id="UP000593564">
    <property type="component" value="Unassembled WGS sequence"/>
</dbReference>
<evidence type="ECO:0000313" key="5">
    <source>
        <dbReference type="Proteomes" id="UP000593564"/>
    </source>
</evidence>
<accession>A0A7J7GIR9</accession>
<organism evidence="4 5">
    <name type="scientific">Camellia sinensis</name>
    <name type="common">Tea plant</name>
    <name type="synonym">Thea sinensis</name>
    <dbReference type="NCBI Taxonomy" id="4442"/>
    <lineage>
        <taxon>Eukaryota</taxon>
        <taxon>Viridiplantae</taxon>
        <taxon>Streptophyta</taxon>
        <taxon>Embryophyta</taxon>
        <taxon>Tracheophyta</taxon>
        <taxon>Spermatophyta</taxon>
        <taxon>Magnoliopsida</taxon>
        <taxon>eudicotyledons</taxon>
        <taxon>Gunneridae</taxon>
        <taxon>Pentapetalae</taxon>
        <taxon>asterids</taxon>
        <taxon>Ericales</taxon>
        <taxon>Theaceae</taxon>
        <taxon>Camellia</taxon>
    </lineage>
</organism>
<evidence type="ECO:0000313" key="4">
    <source>
        <dbReference type="EMBL" id="KAF5940135.1"/>
    </source>
</evidence>
<dbReference type="InterPro" id="IPR001611">
    <property type="entry name" value="Leu-rich_rpt"/>
</dbReference>
<dbReference type="GO" id="GO:0005096">
    <property type="term" value="F:GTPase activator activity"/>
    <property type="evidence" value="ECO:0007669"/>
    <property type="project" value="InterPro"/>
</dbReference>
<protein>
    <submittedName>
        <fullName evidence="4">Uncharacterized protein</fullName>
    </submittedName>
</protein>
<evidence type="ECO:0000256" key="3">
    <source>
        <dbReference type="ARBA" id="ARBA00022737"/>
    </source>
</evidence>
<dbReference type="InterPro" id="IPR032675">
    <property type="entry name" value="LRR_dom_sf"/>
</dbReference>
<dbReference type="PANTHER" id="PTHR24113">
    <property type="entry name" value="RAN GTPASE-ACTIVATING PROTEIN 1"/>
    <property type="match status" value="1"/>
</dbReference>
<keyword evidence="2" id="KW-0433">Leucine-rich repeat</keyword>
<dbReference type="InterPro" id="IPR027038">
    <property type="entry name" value="RanGap"/>
</dbReference>
<keyword evidence="3" id="KW-0677">Repeat</keyword>
<name>A0A7J7GIR9_CAMSI</name>
<sequence>MGSTSTLSLYSHPKISFPAQPLKRAREAVGGATNDCAPGVLFPATPPYISRRRCWRSKSLVVRSDGGPRRPASNRRVYKQSQSQAASFPVKEIASFIVPAGAFVAITFVLWKLVEKILLPKPRSSSSLENKPSTQGMKWSFSPGTNLLSGFGAKVERESRQRLNELAKELRAFRSVDMSGINFGDEGLFFLAESLAYNQTAEEVNFAANGITATGLKAFDGVLQSNIVLNTLDLSGNPIGDEGVKCLCDILVDNAGIQKLQLNSTNLGDEGAKAIAEMLKKNSSLRVLELNNNVIDYSGFTSIAGALLENNTIQILSLNGNYGGALGAAALAKGLERNKSLRELILHGNSIGDEGVRALMSGLSSHKGRLQHLDIGNNSISSKGAYHVAEYIKRTKSLVWLNMYMNDIGDEGAEKIAEALKQNRTVTNIDLGGNNIHAKGASDIAQVLKDNSVITSLEIGYNPIGPDGAKALSEVLKFHGNIKTLSLGWCQIGAKGAEFIADTLKYNSTISTLDLRANGLRDDGAIRLARSLKVVNEALTTLNLGFNEIRDEGAFAIAQALKANEDVRITSLNLASNFLTKLGQSALTDARDHVYEMTEKEVSRADDVTDSERSSLFASFTLFFCFFLSQMHADGCSNYSVWFYILRKVIKQLYKKKLTSYRTITKDQTRKLIKIITTNKIH</sequence>
<dbReference type="FunFam" id="3.80.10.10:FF:001374">
    <property type="entry name" value="RNI-like superfamily protein"/>
    <property type="match status" value="1"/>
</dbReference>
<dbReference type="AlphaFoldDB" id="A0A7J7GIR9"/>